<sequence>MVLYTKGLRVYYQSAKPHSSVRKAVWSFTLSSPKAPTARAENKEYPTHSFGRKARTVVTAGKHETSRATSPLVLLTYPIPSSRKVSYPFTPYSDENQAF</sequence>
<geneLocation type="mitochondrion" evidence="1"/>
<reference evidence="1" key="1">
    <citation type="submission" date="2017-03" db="EMBL/GenBank/DDBJ databases">
        <title>The mitochondrial genome of the carnivorous plant Utricularia reniformis (Lentibulariaceae): structure, comparative analysis and evolutionary landmarks.</title>
        <authorList>
            <person name="Silva S.R."/>
            <person name="Alvarenga D.O."/>
            <person name="Michael T.P."/>
            <person name="Miranda V.F.O."/>
            <person name="Varani A.M."/>
        </authorList>
    </citation>
    <scope>NUCLEOTIDE SEQUENCE</scope>
</reference>
<keyword evidence="1" id="KW-0496">Mitochondrion</keyword>
<dbReference type="EMBL" id="KY774314">
    <property type="protein sequence ID" value="ART30642.1"/>
    <property type="molecule type" value="Genomic_DNA"/>
</dbReference>
<gene>
    <name evidence="1" type="ORF">AEK19_MT0370</name>
</gene>
<proteinExistence type="predicted"/>
<dbReference type="AlphaFoldDB" id="A0A1Y0AZN4"/>
<protein>
    <submittedName>
        <fullName evidence="1">Uncharacterized protein</fullName>
    </submittedName>
</protein>
<organism evidence="1">
    <name type="scientific">Utricularia reniformis</name>
    <dbReference type="NCBI Taxonomy" id="192314"/>
    <lineage>
        <taxon>Eukaryota</taxon>
        <taxon>Viridiplantae</taxon>
        <taxon>Streptophyta</taxon>
        <taxon>Embryophyta</taxon>
        <taxon>Tracheophyta</taxon>
        <taxon>Spermatophyta</taxon>
        <taxon>Magnoliopsida</taxon>
        <taxon>eudicotyledons</taxon>
        <taxon>Gunneridae</taxon>
        <taxon>Pentapetalae</taxon>
        <taxon>asterids</taxon>
        <taxon>lamiids</taxon>
        <taxon>Lamiales</taxon>
        <taxon>Lentibulariaceae</taxon>
        <taxon>Utricularia</taxon>
    </lineage>
</organism>
<name>A0A1Y0AZN4_9LAMI</name>
<accession>A0A1Y0AZN4</accession>
<evidence type="ECO:0000313" key="1">
    <source>
        <dbReference type="EMBL" id="ART30642.1"/>
    </source>
</evidence>